<evidence type="ECO:0000313" key="4">
    <source>
        <dbReference type="EMBL" id="TDK42249.1"/>
    </source>
</evidence>
<evidence type="ECO:0000256" key="1">
    <source>
        <dbReference type="ARBA" id="ARBA00006738"/>
    </source>
</evidence>
<evidence type="ECO:0000256" key="3">
    <source>
        <dbReference type="SAM" id="MobiDB-lite"/>
    </source>
</evidence>
<dbReference type="Gene3D" id="3.40.1350.10">
    <property type="match status" value="1"/>
</dbReference>
<organism evidence="4 5">
    <name type="scientific">Antarcticimicrobium luteum</name>
    <dbReference type="NCBI Taxonomy" id="2547397"/>
    <lineage>
        <taxon>Bacteria</taxon>
        <taxon>Pseudomonadati</taxon>
        <taxon>Pseudomonadota</taxon>
        <taxon>Alphaproteobacteria</taxon>
        <taxon>Rhodobacterales</taxon>
        <taxon>Paracoccaceae</taxon>
        <taxon>Antarcticimicrobium</taxon>
    </lineage>
</organism>
<name>A0A4R5USZ2_9RHOB</name>
<dbReference type="AlphaFoldDB" id="A0A4R5USZ2"/>
<dbReference type="PANTHER" id="PTHR34039:SF1">
    <property type="entry name" value="UPF0102 PROTEIN YRAN"/>
    <property type="match status" value="1"/>
</dbReference>
<dbReference type="Pfam" id="PF02021">
    <property type="entry name" value="UPF0102"/>
    <property type="match status" value="1"/>
</dbReference>
<reference evidence="4 5" key="1">
    <citation type="submission" date="2019-03" db="EMBL/GenBank/DDBJ databases">
        <title>Ruegeria lutea sp. nov., a novel strain, isolated from marine sediment, the Masan Bay, South Korea.</title>
        <authorList>
            <person name="Kim J."/>
            <person name="Kim D.-Y."/>
            <person name="Lee S.-S."/>
        </authorList>
    </citation>
    <scope>NUCLEOTIDE SEQUENCE [LARGE SCALE GENOMIC DNA]</scope>
    <source>
        <strain evidence="4 5">318-1</strain>
    </source>
</reference>
<keyword evidence="5" id="KW-1185">Reference proteome</keyword>
<evidence type="ECO:0000313" key="5">
    <source>
        <dbReference type="Proteomes" id="UP000295301"/>
    </source>
</evidence>
<sequence length="154" mass="16890">MLDFGRDADQEVDQDADQDVCQDVGQPGSAGPVAGRRDRGLRAYLSGEAAELRIARDYERRGFAIDRRRWRGRGGEIDLIARHGGGVVFIEVKSARDFATAAERLGARQMRRLYTAASEFLEGEPAGQLTEARFDVALVDGRGAYQIVENAFGA</sequence>
<comment type="caution">
    <text evidence="4">The sequence shown here is derived from an EMBL/GenBank/DDBJ whole genome shotgun (WGS) entry which is preliminary data.</text>
</comment>
<protein>
    <recommendedName>
        <fullName evidence="2">UPF0102 protein E1832_19105</fullName>
    </recommendedName>
</protein>
<dbReference type="RefSeq" id="WP_133361377.1">
    <property type="nucleotide sequence ID" value="NZ_SMUV01000073.1"/>
</dbReference>
<dbReference type="OrthoDB" id="9812968at2"/>
<dbReference type="PANTHER" id="PTHR34039">
    <property type="entry name" value="UPF0102 PROTEIN YRAN"/>
    <property type="match status" value="1"/>
</dbReference>
<dbReference type="HAMAP" id="MF_00048">
    <property type="entry name" value="UPF0102"/>
    <property type="match status" value="1"/>
</dbReference>
<dbReference type="GO" id="GO:0003676">
    <property type="term" value="F:nucleic acid binding"/>
    <property type="evidence" value="ECO:0007669"/>
    <property type="project" value="InterPro"/>
</dbReference>
<accession>A0A4R5USZ2</accession>
<dbReference type="EMBL" id="SMUV01000073">
    <property type="protein sequence ID" value="TDK42249.1"/>
    <property type="molecule type" value="Genomic_DNA"/>
</dbReference>
<dbReference type="InterPro" id="IPR011335">
    <property type="entry name" value="Restrct_endonuc-II-like"/>
</dbReference>
<dbReference type="Proteomes" id="UP000295301">
    <property type="component" value="Unassembled WGS sequence"/>
</dbReference>
<gene>
    <name evidence="4" type="ORF">E1832_19105</name>
</gene>
<dbReference type="InterPro" id="IPR011856">
    <property type="entry name" value="tRNA_endonuc-like_dom_sf"/>
</dbReference>
<dbReference type="InterPro" id="IPR003509">
    <property type="entry name" value="UPF0102_YraN-like"/>
</dbReference>
<dbReference type="SUPFAM" id="SSF52980">
    <property type="entry name" value="Restriction endonuclease-like"/>
    <property type="match status" value="1"/>
</dbReference>
<evidence type="ECO:0000256" key="2">
    <source>
        <dbReference type="HAMAP-Rule" id="MF_00048"/>
    </source>
</evidence>
<feature type="region of interest" description="Disordered" evidence="3">
    <location>
        <begin position="1"/>
        <end position="36"/>
    </location>
</feature>
<proteinExistence type="inferred from homology"/>
<feature type="compositionally biased region" description="Acidic residues" evidence="3">
    <location>
        <begin position="10"/>
        <end position="20"/>
    </location>
</feature>
<comment type="similarity">
    <text evidence="1 2">Belongs to the UPF0102 family.</text>
</comment>